<comment type="caution">
    <text evidence="2">The sequence shown here is derived from an EMBL/GenBank/DDBJ whole genome shotgun (WGS) entry which is preliminary data.</text>
</comment>
<gene>
    <name evidence="2" type="ORF">ACEN37_01785</name>
</gene>
<proteinExistence type="predicted"/>
<reference evidence="2 3" key="1">
    <citation type="submission" date="2024-08" db="EMBL/GenBank/DDBJ databases">
        <authorList>
            <person name="Arias E."/>
        </authorList>
    </citation>
    <scope>NUCLEOTIDE SEQUENCE [LARGE SCALE GENOMIC DNA]</scope>
    <source>
        <strain evidence="2 3">FAM 24106</strain>
    </source>
</reference>
<organism evidence="2 3">
    <name type="scientific">Marinilactibacillus psychrotolerans</name>
    <dbReference type="NCBI Taxonomy" id="191770"/>
    <lineage>
        <taxon>Bacteria</taxon>
        <taxon>Bacillati</taxon>
        <taxon>Bacillota</taxon>
        <taxon>Bacilli</taxon>
        <taxon>Lactobacillales</taxon>
        <taxon>Carnobacteriaceae</taxon>
        <taxon>Marinilactibacillus</taxon>
    </lineage>
</organism>
<keyword evidence="1" id="KW-1133">Transmembrane helix</keyword>
<accession>A0ABW8UJF7</accession>
<name>A0ABW8UJF7_9LACT</name>
<dbReference type="RefSeq" id="WP_087060139.1">
    <property type="nucleotide sequence ID" value="NZ_BKBH01000031.1"/>
</dbReference>
<feature type="transmembrane region" description="Helical" evidence="1">
    <location>
        <begin position="26"/>
        <end position="45"/>
    </location>
</feature>
<sequence length="101" mass="11263">MNFLIFMLGIVLISYSGIPSLEKNSALFASIGAGLSTGVMVYMIFDESNYLIGIFLVFAVVLLTALAKKEKYSMYSIRFLILELIIIIAGFLINLYCDFQV</sequence>
<dbReference type="Proteomes" id="UP001625374">
    <property type="component" value="Unassembled WGS sequence"/>
</dbReference>
<evidence type="ECO:0000256" key="1">
    <source>
        <dbReference type="SAM" id="Phobius"/>
    </source>
</evidence>
<feature type="transmembrane region" description="Helical" evidence="1">
    <location>
        <begin position="79"/>
        <end position="97"/>
    </location>
</feature>
<feature type="transmembrane region" description="Helical" evidence="1">
    <location>
        <begin position="50"/>
        <end position="67"/>
    </location>
</feature>
<evidence type="ECO:0000313" key="2">
    <source>
        <dbReference type="EMBL" id="MFL2101976.1"/>
    </source>
</evidence>
<evidence type="ECO:0000313" key="3">
    <source>
        <dbReference type="Proteomes" id="UP001625374"/>
    </source>
</evidence>
<keyword evidence="3" id="KW-1185">Reference proteome</keyword>
<keyword evidence="1" id="KW-0812">Transmembrane</keyword>
<keyword evidence="1" id="KW-0472">Membrane</keyword>
<protein>
    <submittedName>
        <fullName evidence="2">Uncharacterized protein</fullName>
    </submittedName>
</protein>
<dbReference type="EMBL" id="JBGQQK010000003">
    <property type="protein sequence ID" value="MFL2101976.1"/>
    <property type="molecule type" value="Genomic_DNA"/>
</dbReference>